<dbReference type="RefSeq" id="WP_002802296.1">
    <property type="nucleotide sequence ID" value="NZ_CP016830.1"/>
</dbReference>
<dbReference type="Proteomes" id="UP000195877">
    <property type="component" value="Chromosome 1"/>
</dbReference>
<organism evidence="2 4">
    <name type="scientific">Xanthomonas fragariae</name>
    <dbReference type="NCBI Taxonomy" id="48664"/>
    <lineage>
        <taxon>Bacteria</taxon>
        <taxon>Pseudomonadati</taxon>
        <taxon>Pseudomonadota</taxon>
        <taxon>Gammaproteobacteria</taxon>
        <taxon>Lysobacterales</taxon>
        <taxon>Lysobacteraceae</taxon>
        <taxon>Xanthomonas</taxon>
    </lineage>
</organism>
<dbReference type="Proteomes" id="UP000195953">
    <property type="component" value="Chromosome 1"/>
</dbReference>
<dbReference type="OrthoDB" id="8480896at2"/>
<evidence type="ECO:0000313" key="4">
    <source>
        <dbReference type="Proteomes" id="UP000195953"/>
    </source>
</evidence>
<keyword evidence="3" id="KW-1185">Reference proteome</keyword>
<name>A0A1Y6H879_9XANT</name>
<gene>
    <name evidence="2" type="ORF">PD5205_02445</name>
    <name evidence="1" type="ORF">PD885_02482</name>
</gene>
<evidence type="ECO:0000313" key="3">
    <source>
        <dbReference type="Proteomes" id="UP000195877"/>
    </source>
</evidence>
<reference evidence="1 3" key="2">
    <citation type="submission" date="2017-05" db="EMBL/GenBank/DDBJ databases">
        <authorList>
            <person name="Blom J."/>
        </authorList>
    </citation>
    <scope>NUCLEOTIDE SEQUENCE [LARGE SCALE GENOMIC DNA]</scope>
    <source>
        <strain evidence="1">PD885</strain>
    </source>
</reference>
<dbReference type="AlphaFoldDB" id="A0A1Y6H879"/>
<dbReference type="GeneID" id="61894822"/>
<protein>
    <submittedName>
        <fullName evidence="2">Uncharacterized protein</fullName>
    </submittedName>
</protein>
<sequence>MQHDRVQPLNYCAHAIEDLKSWSAQLRHTAPQTSHVMLRVIELLRTSVKFILPNQCNLVAPDELRQAHLDLARLPFSCVAFEVSYEQESGLPPLPDLAGFQQHHATRRIALCWEPHPAYELLPGLNDILQRFPDGGAFIVPLYWTPIDSKWNLGMGGSFHPYKNELREYGTSELLPASGIVNEALIEVGRATNKSKRFRSEPFFLQPELFEARLAMAHHGNRERAYAEIHLDAQDEELFMIQACSVINCSNVTTAELPRPKMINKKREAKGKQPFFTYKVLQLTEERRTGGTGEGGSHASPRMHLRRGHLRRLESKTVWVKATMVNASSSDGVVVKDYAVPPRPAGSKPELKGV</sequence>
<dbReference type="eggNOG" id="ENOG5033J9W">
    <property type="taxonomic scope" value="Bacteria"/>
</dbReference>
<evidence type="ECO:0000313" key="2">
    <source>
        <dbReference type="EMBL" id="SMR03736.1"/>
    </source>
</evidence>
<reference evidence="2 4" key="1">
    <citation type="submission" date="2017-05" db="EMBL/GenBank/DDBJ databases">
        <authorList>
            <person name="Song R."/>
            <person name="Chenine A.L."/>
            <person name="Ruprecht R.M."/>
        </authorList>
    </citation>
    <scope>NUCLEOTIDE SEQUENCE [LARGE SCALE GENOMIC DNA]</scope>
    <source>
        <strain evidence="2">PD5205</strain>
    </source>
</reference>
<dbReference type="EMBL" id="LT853882">
    <property type="protein sequence ID" value="SMQ99714.1"/>
    <property type="molecule type" value="Genomic_DNA"/>
</dbReference>
<dbReference type="KEGG" id="xfr:BER92_11775"/>
<accession>A0A1Y6H879</accession>
<dbReference type="STRING" id="48664.BER92_11775"/>
<dbReference type="EMBL" id="LT853885">
    <property type="protein sequence ID" value="SMR03736.1"/>
    <property type="molecule type" value="Genomic_DNA"/>
</dbReference>
<proteinExistence type="predicted"/>
<evidence type="ECO:0000313" key="1">
    <source>
        <dbReference type="EMBL" id="SMQ99714.1"/>
    </source>
</evidence>